<proteinExistence type="predicted"/>
<gene>
    <name evidence="2" type="ORF">JQC93_04275</name>
</gene>
<dbReference type="Proteomes" id="UP000809621">
    <property type="component" value="Unassembled WGS sequence"/>
</dbReference>
<organism evidence="2 3">
    <name type="scientific">Vibrio ulleungensis</name>
    <dbReference type="NCBI Taxonomy" id="2807619"/>
    <lineage>
        <taxon>Bacteria</taxon>
        <taxon>Pseudomonadati</taxon>
        <taxon>Pseudomonadota</taxon>
        <taxon>Gammaproteobacteria</taxon>
        <taxon>Vibrionales</taxon>
        <taxon>Vibrionaceae</taxon>
        <taxon>Vibrio</taxon>
    </lineage>
</organism>
<dbReference type="RefSeq" id="WP_205157203.1">
    <property type="nucleotide sequence ID" value="NZ_JAFEUM010000001.1"/>
</dbReference>
<evidence type="ECO:0000313" key="3">
    <source>
        <dbReference type="Proteomes" id="UP000809621"/>
    </source>
</evidence>
<sequence>MKNESKKEADLSKLSQEQRDILELQQALMAIENRQAKNQTDKNERAEESSTPETSTTEAPESNTTSASQSPECELLLALADEVKNSSNEEFDLEVVKKKLAGLEEELKNIPIAVGIGLFTAGLLVGRTLK</sequence>
<reference evidence="2 3" key="1">
    <citation type="submission" date="2021-02" db="EMBL/GenBank/DDBJ databases">
        <authorList>
            <person name="Park J.-S."/>
        </authorList>
    </citation>
    <scope>NUCLEOTIDE SEQUENCE [LARGE SCALE GENOMIC DNA]</scope>
    <source>
        <strain evidence="2 3">188UL20-2</strain>
    </source>
</reference>
<keyword evidence="3" id="KW-1185">Reference proteome</keyword>
<dbReference type="EMBL" id="JAFEUM010000001">
    <property type="protein sequence ID" value="MBM7035615.1"/>
    <property type="molecule type" value="Genomic_DNA"/>
</dbReference>
<evidence type="ECO:0000256" key="1">
    <source>
        <dbReference type="SAM" id="MobiDB-lite"/>
    </source>
</evidence>
<protein>
    <submittedName>
        <fullName evidence="2">Uncharacterized protein</fullName>
    </submittedName>
</protein>
<accession>A0ABS2HDF3</accession>
<evidence type="ECO:0000313" key="2">
    <source>
        <dbReference type="EMBL" id="MBM7035615.1"/>
    </source>
</evidence>
<comment type="caution">
    <text evidence="2">The sequence shown here is derived from an EMBL/GenBank/DDBJ whole genome shotgun (WGS) entry which is preliminary data.</text>
</comment>
<feature type="region of interest" description="Disordered" evidence="1">
    <location>
        <begin position="32"/>
        <end position="73"/>
    </location>
</feature>
<feature type="compositionally biased region" description="Low complexity" evidence="1">
    <location>
        <begin position="49"/>
        <end position="68"/>
    </location>
</feature>
<feature type="compositionally biased region" description="Basic and acidic residues" evidence="1">
    <location>
        <begin position="39"/>
        <end position="48"/>
    </location>
</feature>
<name>A0ABS2HDF3_9VIBR</name>